<dbReference type="Pfam" id="PF10187">
    <property type="entry name" value="FAM192A_Fyv6_N"/>
    <property type="match status" value="1"/>
</dbReference>
<comment type="subcellular location">
    <subcellularLocation>
        <location evidence="1">Nucleus</location>
    </subcellularLocation>
</comment>
<proteinExistence type="predicted"/>
<accession>A0A2C5Y865</accession>
<dbReference type="Proteomes" id="UP000226192">
    <property type="component" value="Unassembled WGS sequence"/>
</dbReference>
<dbReference type="STRING" id="1399860.A0A2C5Y865"/>
<dbReference type="EMBL" id="NJET01000042">
    <property type="protein sequence ID" value="PHH63813.1"/>
    <property type="molecule type" value="Genomic_DNA"/>
</dbReference>
<evidence type="ECO:0000313" key="6">
    <source>
        <dbReference type="Proteomes" id="UP000226192"/>
    </source>
</evidence>
<dbReference type="PANTHER" id="PTHR13495:SF0">
    <property type="entry name" value="PSME3-INTERACTING PROTEIN"/>
    <property type="match status" value="1"/>
</dbReference>
<evidence type="ECO:0000256" key="1">
    <source>
        <dbReference type="ARBA" id="ARBA00004123"/>
    </source>
</evidence>
<feature type="region of interest" description="Disordered" evidence="3">
    <location>
        <begin position="35"/>
        <end position="144"/>
    </location>
</feature>
<dbReference type="OrthoDB" id="75807at2759"/>
<feature type="domain" description="FAM192A/Fyv6 N-terminal" evidence="4">
    <location>
        <begin position="4"/>
        <end position="57"/>
    </location>
</feature>
<keyword evidence="2" id="KW-0539">Nucleus</keyword>
<sequence>MDAAAKQEAFEEQHRLRNQFRALDDDEAAFLDEVRERQAREENAQRQETERGLREFREKQRQGASGGALEENEASEDWGVSRKRKRAVRARGANKVASKSGKATADKPEAADQGRERTASQTRDKETSRASALVAYGSDDSDDA</sequence>
<evidence type="ECO:0000313" key="5">
    <source>
        <dbReference type="EMBL" id="PHH63813.1"/>
    </source>
</evidence>
<keyword evidence="6" id="KW-1185">Reference proteome</keyword>
<dbReference type="InterPro" id="IPR019331">
    <property type="entry name" value="FAM192A/Fyv6_N"/>
</dbReference>
<organism evidence="5 6">
    <name type="scientific">Ophiocordyceps australis</name>
    <dbReference type="NCBI Taxonomy" id="1399860"/>
    <lineage>
        <taxon>Eukaryota</taxon>
        <taxon>Fungi</taxon>
        <taxon>Dikarya</taxon>
        <taxon>Ascomycota</taxon>
        <taxon>Pezizomycotina</taxon>
        <taxon>Sordariomycetes</taxon>
        <taxon>Hypocreomycetidae</taxon>
        <taxon>Hypocreales</taxon>
        <taxon>Ophiocordycipitaceae</taxon>
        <taxon>Ophiocordyceps</taxon>
    </lineage>
</organism>
<comment type="caution">
    <text evidence="5">The sequence shown here is derived from an EMBL/GenBank/DDBJ whole genome shotgun (WGS) entry which is preliminary data.</text>
</comment>
<dbReference type="GO" id="GO:0005634">
    <property type="term" value="C:nucleus"/>
    <property type="evidence" value="ECO:0007669"/>
    <property type="project" value="UniProtKB-SubCell"/>
</dbReference>
<evidence type="ECO:0000256" key="3">
    <source>
        <dbReference type="SAM" id="MobiDB-lite"/>
    </source>
</evidence>
<evidence type="ECO:0000259" key="4">
    <source>
        <dbReference type="Pfam" id="PF10187"/>
    </source>
</evidence>
<reference evidence="5 6" key="1">
    <citation type="submission" date="2017-06" db="EMBL/GenBank/DDBJ databases">
        <title>Ant-infecting Ophiocordyceps genomes reveal a high diversity of potential behavioral manipulation genes and a possible major role for enterotoxins.</title>
        <authorList>
            <person name="De Bekker C."/>
            <person name="Evans H.C."/>
            <person name="Brachmann A."/>
            <person name="Hughes D.P."/>
        </authorList>
    </citation>
    <scope>NUCLEOTIDE SEQUENCE [LARGE SCALE GENOMIC DNA]</scope>
    <source>
        <strain evidence="5 6">Map64</strain>
    </source>
</reference>
<feature type="compositionally biased region" description="Basic and acidic residues" evidence="3">
    <location>
        <begin position="35"/>
        <end position="61"/>
    </location>
</feature>
<protein>
    <recommendedName>
        <fullName evidence="4">FAM192A/Fyv6 N-terminal domain-containing protein</fullName>
    </recommendedName>
</protein>
<name>A0A2C5Y865_9HYPO</name>
<dbReference type="InterPro" id="IPR039845">
    <property type="entry name" value="FAM192A"/>
</dbReference>
<evidence type="ECO:0000256" key="2">
    <source>
        <dbReference type="ARBA" id="ARBA00023242"/>
    </source>
</evidence>
<dbReference type="AlphaFoldDB" id="A0A2C5Y865"/>
<gene>
    <name evidence="5" type="ORF">CDD81_5470</name>
</gene>
<dbReference type="PANTHER" id="PTHR13495">
    <property type="entry name" value="NEFA-INTERACTING NUCLEAR PROTEIN NIP30"/>
    <property type="match status" value="1"/>
</dbReference>
<feature type="compositionally biased region" description="Basic and acidic residues" evidence="3">
    <location>
        <begin position="104"/>
        <end position="128"/>
    </location>
</feature>